<dbReference type="Proteomes" id="UP000568839">
    <property type="component" value="Unassembled WGS sequence"/>
</dbReference>
<dbReference type="Pfam" id="PF00107">
    <property type="entry name" value="ADH_zinc_N"/>
    <property type="match status" value="1"/>
</dbReference>
<keyword evidence="2" id="KW-0560">Oxidoreductase</keyword>
<accession>A0A841PHY8</accession>
<dbReference type="InterPro" id="IPR011032">
    <property type="entry name" value="GroES-like_sf"/>
</dbReference>
<dbReference type="InterPro" id="IPR013149">
    <property type="entry name" value="ADH-like_C"/>
</dbReference>
<dbReference type="InterPro" id="IPR020843">
    <property type="entry name" value="ER"/>
</dbReference>
<comment type="caution">
    <text evidence="4">The sequence shown here is derived from an EMBL/GenBank/DDBJ whole genome shotgun (WGS) entry which is preliminary data.</text>
</comment>
<protein>
    <submittedName>
        <fullName evidence="4">NADPH:quinone reductase-like Zn-dependent oxidoreductase</fullName>
    </submittedName>
</protein>
<evidence type="ECO:0000256" key="2">
    <source>
        <dbReference type="ARBA" id="ARBA00023002"/>
    </source>
</evidence>
<organism evidence="4 5">
    <name type="scientific">Geomicrobium halophilum</name>
    <dbReference type="NCBI Taxonomy" id="549000"/>
    <lineage>
        <taxon>Bacteria</taxon>
        <taxon>Bacillati</taxon>
        <taxon>Bacillota</taxon>
        <taxon>Bacilli</taxon>
        <taxon>Bacillales</taxon>
        <taxon>Geomicrobium</taxon>
    </lineage>
</organism>
<proteinExistence type="predicted"/>
<evidence type="ECO:0000256" key="1">
    <source>
        <dbReference type="ARBA" id="ARBA00022857"/>
    </source>
</evidence>
<dbReference type="SUPFAM" id="SSF51735">
    <property type="entry name" value="NAD(P)-binding Rossmann-fold domains"/>
    <property type="match status" value="1"/>
</dbReference>
<dbReference type="GO" id="GO:0070402">
    <property type="term" value="F:NADPH binding"/>
    <property type="evidence" value="ECO:0007669"/>
    <property type="project" value="TreeGrafter"/>
</dbReference>
<evidence type="ECO:0000259" key="3">
    <source>
        <dbReference type="SMART" id="SM00829"/>
    </source>
</evidence>
<dbReference type="SUPFAM" id="SSF50129">
    <property type="entry name" value="GroES-like"/>
    <property type="match status" value="1"/>
</dbReference>
<dbReference type="SMART" id="SM00829">
    <property type="entry name" value="PKS_ER"/>
    <property type="match status" value="1"/>
</dbReference>
<dbReference type="Pfam" id="PF08240">
    <property type="entry name" value="ADH_N"/>
    <property type="match status" value="1"/>
</dbReference>
<dbReference type="Gene3D" id="3.90.180.10">
    <property type="entry name" value="Medium-chain alcohol dehydrogenases, catalytic domain"/>
    <property type="match status" value="1"/>
</dbReference>
<dbReference type="PANTHER" id="PTHR48106">
    <property type="entry name" value="QUINONE OXIDOREDUCTASE PIG3-RELATED"/>
    <property type="match status" value="1"/>
</dbReference>
<sequence length="357" mass="38512">MKMQAFQVTGFGGLEKLQANEVLVPEPGQDEVLVKIHATALNNSDIWMREGGYGTDTSASASAGWRREGIDFPRIPGSDVAGEVVKTGNGVSTDDLNKKVVLFPFQSSGEKGYEHMSNDITYIGSEFDGGYAQYVVWKADLCFERPLSNYVKSAAVPVSGLTAWHMVKRAHIQKDDKVLINGATGGVGSLATQIASKVFGSEVIAVVRDDSMKDKMLDLGATNIVTYTSDSLLEDIYQVAGGHVDVVIDVVGDALFSTSLAALGVGGRFVTSGASSGAVSEVDFRTIYLKHLNIYGSTFGTKEEFADLLKAVSNGNIKPLIDKEFPLSQAKEAQEYFKKSKRLGKVVLLPNENHNKR</sequence>
<dbReference type="PANTHER" id="PTHR48106:SF18">
    <property type="entry name" value="QUINONE OXIDOREDUCTASE PIG3"/>
    <property type="match status" value="1"/>
</dbReference>
<feature type="domain" description="Enoyl reductase (ER)" evidence="3">
    <location>
        <begin position="12"/>
        <end position="348"/>
    </location>
</feature>
<reference evidence="4 5" key="1">
    <citation type="submission" date="2020-08" db="EMBL/GenBank/DDBJ databases">
        <title>Genomic Encyclopedia of Type Strains, Phase IV (KMG-IV): sequencing the most valuable type-strain genomes for metagenomic binning, comparative biology and taxonomic classification.</title>
        <authorList>
            <person name="Goeker M."/>
        </authorList>
    </citation>
    <scope>NUCLEOTIDE SEQUENCE [LARGE SCALE GENOMIC DNA]</scope>
    <source>
        <strain evidence="4 5">DSM 21769</strain>
    </source>
</reference>
<dbReference type="Gene3D" id="3.40.50.720">
    <property type="entry name" value="NAD(P)-binding Rossmann-like Domain"/>
    <property type="match status" value="1"/>
</dbReference>
<evidence type="ECO:0000313" key="5">
    <source>
        <dbReference type="Proteomes" id="UP000568839"/>
    </source>
</evidence>
<gene>
    <name evidence="4" type="ORF">HNR44_000308</name>
</gene>
<dbReference type="InterPro" id="IPR036291">
    <property type="entry name" value="NAD(P)-bd_dom_sf"/>
</dbReference>
<dbReference type="GO" id="GO:0016651">
    <property type="term" value="F:oxidoreductase activity, acting on NAD(P)H"/>
    <property type="evidence" value="ECO:0007669"/>
    <property type="project" value="TreeGrafter"/>
</dbReference>
<dbReference type="AlphaFoldDB" id="A0A841PHY8"/>
<dbReference type="EMBL" id="JACHHJ010000001">
    <property type="protein sequence ID" value="MBB6448359.1"/>
    <property type="molecule type" value="Genomic_DNA"/>
</dbReference>
<keyword evidence="5" id="KW-1185">Reference proteome</keyword>
<evidence type="ECO:0000313" key="4">
    <source>
        <dbReference type="EMBL" id="MBB6448359.1"/>
    </source>
</evidence>
<dbReference type="InterPro" id="IPR013154">
    <property type="entry name" value="ADH-like_N"/>
</dbReference>
<keyword evidence="1" id="KW-0521">NADP</keyword>
<name>A0A841PHY8_9BACL</name>